<dbReference type="Proteomes" id="UP000257131">
    <property type="component" value="Unassembled WGS sequence"/>
</dbReference>
<organism evidence="2 3">
    <name type="scientific">Rhodosalinus sediminis</name>
    <dbReference type="NCBI Taxonomy" id="1940533"/>
    <lineage>
        <taxon>Bacteria</taxon>
        <taxon>Pseudomonadati</taxon>
        <taxon>Pseudomonadota</taxon>
        <taxon>Alphaproteobacteria</taxon>
        <taxon>Rhodobacterales</taxon>
        <taxon>Paracoccaceae</taxon>
        <taxon>Rhodosalinus</taxon>
    </lineage>
</organism>
<name>A0A3D9BPL0_9RHOB</name>
<dbReference type="AlphaFoldDB" id="A0A3D9BPL0"/>
<dbReference type="InterPro" id="IPR011330">
    <property type="entry name" value="Glyco_hydro/deAcase_b/a-brl"/>
</dbReference>
<sequence>AAPPAPAADPAPDAPEAPADGGTRQADVPGRGAGDLAQLAPEIPTDRLPRVGTEAAQSGPEAEVPGAPLPPIRRYAAEADLPAGAPRLAIVLVDDGTLTFGAEAVASLPVPVSVAIDPAREGAAAAMAAYRTRGVEVLAAPDLPDGAAPRDAEIAAGAWFATLPEAVAVIEGRAGALQQDRALAEQIAGILADEGRGLVLHRQGLDTGLALAARAGVPAAPLFRRFGEAGETAAIRRQLERAVLRARSEGAAIVAGPLRADVLPVLVSWGLATRDAGIALAPASAVLLGEE</sequence>
<keyword evidence="3" id="KW-1185">Reference proteome</keyword>
<proteinExistence type="predicted"/>
<accession>A0A3D9BPL0</accession>
<dbReference type="Gene3D" id="3.20.20.370">
    <property type="entry name" value="Glycoside hydrolase/deacetylase"/>
    <property type="match status" value="1"/>
</dbReference>
<feature type="non-terminal residue" evidence="2">
    <location>
        <position position="1"/>
    </location>
</feature>
<dbReference type="RefSeq" id="WP_192881419.1">
    <property type="nucleotide sequence ID" value="NZ_QOHR01000018.1"/>
</dbReference>
<reference evidence="2 3" key="1">
    <citation type="journal article" date="2017" name="Int. J. Syst. Evol. Microbiol.">
        <title>Rhodosalinus sediminis gen. nov., sp. nov., isolated from marine saltern.</title>
        <authorList>
            <person name="Guo L.Y."/>
            <person name="Ling S.K."/>
            <person name="Li C.M."/>
            <person name="Chen G.J."/>
            <person name="Du Z.J."/>
        </authorList>
    </citation>
    <scope>NUCLEOTIDE SEQUENCE [LARGE SCALE GENOMIC DNA]</scope>
    <source>
        <strain evidence="2 3">WDN1C137</strain>
    </source>
</reference>
<dbReference type="InterPro" id="IPR006837">
    <property type="entry name" value="Divergent_DAC"/>
</dbReference>
<protein>
    <submittedName>
        <fullName evidence="2">Divergent polysaccharide deacetylase family protein</fullName>
    </submittedName>
</protein>
<gene>
    <name evidence="2" type="ORF">DRV84_11565</name>
</gene>
<comment type="caution">
    <text evidence="2">The sequence shown here is derived from an EMBL/GenBank/DDBJ whole genome shotgun (WGS) entry which is preliminary data.</text>
</comment>
<dbReference type="Pfam" id="PF04748">
    <property type="entry name" value="Polysacc_deac_2"/>
    <property type="match status" value="1"/>
</dbReference>
<feature type="compositionally biased region" description="Pro residues" evidence="1">
    <location>
        <begin position="1"/>
        <end position="15"/>
    </location>
</feature>
<evidence type="ECO:0000256" key="1">
    <source>
        <dbReference type="SAM" id="MobiDB-lite"/>
    </source>
</evidence>
<evidence type="ECO:0000313" key="2">
    <source>
        <dbReference type="EMBL" id="REC55465.1"/>
    </source>
</evidence>
<dbReference type="EMBL" id="QOHR01000018">
    <property type="protein sequence ID" value="REC55465.1"/>
    <property type="molecule type" value="Genomic_DNA"/>
</dbReference>
<evidence type="ECO:0000313" key="3">
    <source>
        <dbReference type="Proteomes" id="UP000257131"/>
    </source>
</evidence>
<feature type="region of interest" description="Disordered" evidence="1">
    <location>
        <begin position="1"/>
        <end position="69"/>
    </location>
</feature>
<dbReference type="SUPFAM" id="SSF88713">
    <property type="entry name" value="Glycoside hydrolase/deacetylase"/>
    <property type="match status" value="1"/>
</dbReference>
<dbReference type="GO" id="GO:0005975">
    <property type="term" value="P:carbohydrate metabolic process"/>
    <property type="evidence" value="ECO:0007669"/>
    <property type="project" value="InterPro"/>
</dbReference>